<evidence type="ECO:0000256" key="1">
    <source>
        <dbReference type="SAM" id="Phobius"/>
    </source>
</evidence>
<dbReference type="RefSeq" id="XP_068139368.1">
    <property type="nucleotide sequence ID" value="XM_068283267.1"/>
</dbReference>
<evidence type="ECO:0000313" key="3">
    <source>
        <dbReference type="Proteomes" id="UP000182444"/>
    </source>
</evidence>
<dbReference type="GeneID" id="94583858"/>
<feature type="transmembrane region" description="Helical" evidence="1">
    <location>
        <begin position="111"/>
        <end position="129"/>
    </location>
</feature>
<organism evidence="2 3">
    <name type="scientific">Yarrowia lipolytica</name>
    <name type="common">Candida lipolytica</name>
    <dbReference type="NCBI Taxonomy" id="4952"/>
    <lineage>
        <taxon>Eukaryota</taxon>
        <taxon>Fungi</taxon>
        <taxon>Dikarya</taxon>
        <taxon>Ascomycota</taxon>
        <taxon>Saccharomycotina</taxon>
        <taxon>Dipodascomycetes</taxon>
        <taxon>Dipodascales</taxon>
        <taxon>Dipodascales incertae sedis</taxon>
        <taxon>Yarrowia</taxon>
    </lineage>
</organism>
<dbReference type="Proteomes" id="UP000182444">
    <property type="component" value="Chromosome 1F"/>
</dbReference>
<accession>A0A1D8NM36</accession>
<sequence>MQHHPVMSPVFARFGHTTNLYERERGSIVMFHLHVPSPCSICPSLAPFSLRLVWDAPLCVLGSMIDGEANAALGFKEAKKSGKRKVKAVQRQYVRRAKTPDKTPLMGMRRWSVAAFLLVFCFCACFGRTTGLVVFFFFFSSFFFFLLLLFSIYHFISLFSHRLYLYPPPLCFASWNAKLWLSLFRLSSPRSIFQFKSVCSGVQLGFLHLHATD</sequence>
<gene>
    <name evidence="2" type="ORF">YALI1_F07756g</name>
</gene>
<name>A0A1D8NM36_YARLL</name>
<feature type="transmembrane region" description="Helical" evidence="1">
    <location>
        <begin position="135"/>
        <end position="156"/>
    </location>
</feature>
<dbReference type="AlphaFoldDB" id="A0A1D8NM36"/>
<evidence type="ECO:0000313" key="2">
    <source>
        <dbReference type="EMBL" id="AOW06686.1"/>
    </source>
</evidence>
<evidence type="ECO:0008006" key="4">
    <source>
        <dbReference type="Google" id="ProtNLM"/>
    </source>
</evidence>
<reference evidence="2 3" key="1">
    <citation type="journal article" date="2016" name="PLoS ONE">
        <title>Sequence Assembly of Yarrowia lipolytica Strain W29/CLIB89 Shows Transposable Element Diversity.</title>
        <authorList>
            <person name="Magnan C."/>
            <person name="Yu J."/>
            <person name="Chang I."/>
            <person name="Jahn E."/>
            <person name="Kanomata Y."/>
            <person name="Wu J."/>
            <person name="Zeller M."/>
            <person name="Oakes M."/>
            <person name="Baldi P."/>
            <person name="Sandmeyer S."/>
        </authorList>
    </citation>
    <scope>NUCLEOTIDE SEQUENCE [LARGE SCALE GENOMIC DNA]</scope>
    <source>
        <strain evidence="3">CLIB89(W29)</strain>
    </source>
</reference>
<proteinExistence type="predicted"/>
<keyword evidence="1" id="KW-0812">Transmembrane</keyword>
<protein>
    <recommendedName>
        <fullName evidence="4">Transmembrane protein</fullName>
    </recommendedName>
</protein>
<keyword evidence="1" id="KW-1133">Transmembrane helix</keyword>
<dbReference type="VEuPathDB" id="FungiDB:YALI1_F07756g"/>
<dbReference type="EMBL" id="CP017558">
    <property type="protein sequence ID" value="AOW06686.1"/>
    <property type="molecule type" value="Genomic_DNA"/>
</dbReference>
<keyword evidence="1" id="KW-0472">Membrane</keyword>